<dbReference type="AlphaFoldDB" id="A0AAV1UJW2"/>
<feature type="compositionally biased region" description="Basic and acidic residues" evidence="1">
    <location>
        <begin position="173"/>
        <end position="182"/>
    </location>
</feature>
<feature type="compositionally biased region" description="Basic and acidic residues" evidence="1">
    <location>
        <begin position="112"/>
        <end position="130"/>
    </location>
</feature>
<proteinExistence type="predicted"/>
<feature type="compositionally biased region" description="Polar residues" evidence="1">
    <location>
        <begin position="137"/>
        <end position="148"/>
    </location>
</feature>
<evidence type="ECO:0000256" key="1">
    <source>
        <dbReference type="SAM" id="MobiDB-lite"/>
    </source>
</evidence>
<comment type="caution">
    <text evidence="2">The sequence shown here is derived from an EMBL/GenBank/DDBJ whole genome shotgun (WGS) entry which is preliminary data.</text>
</comment>
<feature type="region of interest" description="Disordered" evidence="1">
    <location>
        <begin position="109"/>
        <end position="182"/>
    </location>
</feature>
<accession>A0AAV1UJW2</accession>
<feature type="compositionally biased region" description="Basic and acidic residues" evidence="1">
    <location>
        <begin position="151"/>
        <end position="161"/>
    </location>
</feature>
<dbReference type="Proteomes" id="UP001162060">
    <property type="component" value="Unassembled WGS sequence"/>
</dbReference>
<name>A0AAV1UJW2_9STRA</name>
<evidence type="ECO:0000313" key="2">
    <source>
        <dbReference type="EMBL" id="CAK7934715.1"/>
    </source>
</evidence>
<gene>
    <name evidence="2" type="ORF">PM001_LOCUS19865</name>
</gene>
<sequence length="198" mass="22410">MNLVRCMLFGCGLPLSYWGYATEYAAYVLNKMPTRANPGRKSPLELLTKKPLQVSFSGKNEETKGYKVLIPGKQVVVTTRHVYQSETLTSDANKQLQQALESEAYDELEQLAGKREESRRREESKGERSGKRAVARTASNPTTTAPKQKQTRAERDKETKSKSKKNRQANASDHTDAEEKYQMRMMTIEKGFRAGLDV</sequence>
<protein>
    <submittedName>
        <fullName evidence="2">Uncharacterized protein</fullName>
    </submittedName>
</protein>
<reference evidence="2" key="1">
    <citation type="submission" date="2024-01" db="EMBL/GenBank/DDBJ databases">
        <authorList>
            <person name="Webb A."/>
        </authorList>
    </citation>
    <scope>NUCLEOTIDE SEQUENCE</scope>
    <source>
        <strain evidence="2">Pm1</strain>
    </source>
</reference>
<organism evidence="2 3">
    <name type="scientific">Peronospora matthiolae</name>
    <dbReference type="NCBI Taxonomy" id="2874970"/>
    <lineage>
        <taxon>Eukaryota</taxon>
        <taxon>Sar</taxon>
        <taxon>Stramenopiles</taxon>
        <taxon>Oomycota</taxon>
        <taxon>Peronosporomycetes</taxon>
        <taxon>Peronosporales</taxon>
        <taxon>Peronosporaceae</taxon>
        <taxon>Peronospora</taxon>
    </lineage>
</organism>
<evidence type="ECO:0000313" key="3">
    <source>
        <dbReference type="Proteomes" id="UP001162060"/>
    </source>
</evidence>
<dbReference type="EMBL" id="CAKLBY020000217">
    <property type="protein sequence ID" value="CAK7934715.1"/>
    <property type="molecule type" value="Genomic_DNA"/>
</dbReference>